<gene>
    <name evidence="1" type="ORF">BpHYR1_021961</name>
</gene>
<accession>A0A3M7QPA3</accession>
<protein>
    <submittedName>
        <fullName evidence="1">Uncharacterized protein</fullName>
    </submittedName>
</protein>
<evidence type="ECO:0000313" key="1">
    <source>
        <dbReference type="EMBL" id="RNA13160.1"/>
    </source>
</evidence>
<keyword evidence="2" id="KW-1185">Reference proteome</keyword>
<reference evidence="1 2" key="1">
    <citation type="journal article" date="2018" name="Sci. Rep.">
        <title>Genomic signatures of local adaptation to the degree of environmental predictability in rotifers.</title>
        <authorList>
            <person name="Franch-Gras L."/>
            <person name="Hahn C."/>
            <person name="Garcia-Roger E.M."/>
            <person name="Carmona M.J."/>
            <person name="Serra M."/>
            <person name="Gomez A."/>
        </authorList>
    </citation>
    <scope>NUCLEOTIDE SEQUENCE [LARGE SCALE GENOMIC DNA]</scope>
    <source>
        <strain evidence="1">HYR1</strain>
    </source>
</reference>
<dbReference type="Proteomes" id="UP000276133">
    <property type="component" value="Unassembled WGS sequence"/>
</dbReference>
<dbReference type="EMBL" id="REGN01005490">
    <property type="protein sequence ID" value="RNA13160.1"/>
    <property type="molecule type" value="Genomic_DNA"/>
</dbReference>
<sequence>MILTKKIGIQEAKIIISPVINLKKSIIPGPLIVEYTNELIILPIKLETMTKLHSKQVISKLAGSQVLINDDLLQCIILFVVMNLTKHYSFFIQITPIMSSFR</sequence>
<proteinExistence type="predicted"/>
<organism evidence="1 2">
    <name type="scientific">Brachionus plicatilis</name>
    <name type="common">Marine rotifer</name>
    <name type="synonym">Brachionus muelleri</name>
    <dbReference type="NCBI Taxonomy" id="10195"/>
    <lineage>
        <taxon>Eukaryota</taxon>
        <taxon>Metazoa</taxon>
        <taxon>Spiralia</taxon>
        <taxon>Gnathifera</taxon>
        <taxon>Rotifera</taxon>
        <taxon>Eurotatoria</taxon>
        <taxon>Monogononta</taxon>
        <taxon>Pseudotrocha</taxon>
        <taxon>Ploima</taxon>
        <taxon>Brachionidae</taxon>
        <taxon>Brachionus</taxon>
    </lineage>
</organism>
<name>A0A3M7QPA3_BRAPC</name>
<dbReference type="AlphaFoldDB" id="A0A3M7QPA3"/>
<evidence type="ECO:0000313" key="2">
    <source>
        <dbReference type="Proteomes" id="UP000276133"/>
    </source>
</evidence>
<comment type="caution">
    <text evidence="1">The sequence shown here is derived from an EMBL/GenBank/DDBJ whole genome shotgun (WGS) entry which is preliminary data.</text>
</comment>